<comment type="caution">
    <text evidence="2">The sequence shown here is derived from an EMBL/GenBank/DDBJ whole genome shotgun (WGS) entry which is preliminary data.</text>
</comment>
<evidence type="ECO:0000256" key="1">
    <source>
        <dbReference type="SAM" id="MobiDB-lite"/>
    </source>
</evidence>
<evidence type="ECO:0000313" key="2">
    <source>
        <dbReference type="EMBL" id="GFD51986.1"/>
    </source>
</evidence>
<feature type="region of interest" description="Disordered" evidence="1">
    <location>
        <begin position="1"/>
        <end position="54"/>
    </location>
</feature>
<dbReference type="AlphaFoldDB" id="A0A699X273"/>
<sequence>VDDSGPIFDKEPKQKVQNDDDYDVFAPDCQHSEQSESVHNTYLSEQDAQSMLLD</sequence>
<organism evidence="2">
    <name type="scientific">Tanacetum cinerariifolium</name>
    <name type="common">Dalmatian daisy</name>
    <name type="synonym">Chrysanthemum cinerariifolium</name>
    <dbReference type="NCBI Taxonomy" id="118510"/>
    <lineage>
        <taxon>Eukaryota</taxon>
        <taxon>Viridiplantae</taxon>
        <taxon>Streptophyta</taxon>
        <taxon>Embryophyta</taxon>
        <taxon>Tracheophyta</taxon>
        <taxon>Spermatophyta</taxon>
        <taxon>Magnoliopsida</taxon>
        <taxon>eudicotyledons</taxon>
        <taxon>Gunneridae</taxon>
        <taxon>Pentapetalae</taxon>
        <taxon>asterids</taxon>
        <taxon>campanulids</taxon>
        <taxon>Asterales</taxon>
        <taxon>Asteraceae</taxon>
        <taxon>Asteroideae</taxon>
        <taxon>Anthemideae</taxon>
        <taxon>Anthemidinae</taxon>
        <taxon>Tanacetum</taxon>
    </lineage>
</organism>
<name>A0A699X273_TANCI</name>
<dbReference type="EMBL" id="BKCJ011776693">
    <property type="protein sequence ID" value="GFD51986.1"/>
    <property type="molecule type" value="Genomic_DNA"/>
</dbReference>
<gene>
    <name evidence="2" type="ORF">Tci_923955</name>
</gene>
<accession>A0A699X273</accession>
<protein>
    <submittedName>
        <fullName evidence="2">Uncharacterized protein</fullName>
    </submittedName>
</protein>
<feature type="compositionally biased region" description="Polar residues" evidence="1">
    <location>
        <begin position="37"/>
        <end position="54"/>
    </location>
</feature>
<reference evidence="2" key="1">
    <citation type="journal article" date="2019" name="Sci. Rep.">
        <title>Draft genome of Tanacetum cinerariifolium, the natural source of mosquito coil.</title>
        <authorList>
            <person name="Yamashiro T."/>
            <person name="Shiraishi A."/>
            <person name="Satake H."/>
            <person name="Nakayama K."/>
        </authorList>
    </citation>
    <scope>NUCLEOTIDE SEQUENCE</scope>
</reference>
<proteinExistence type="predicted"/>
<feature type="non-terminal residue" evidence="2">
    <location>
        <position position="1"/>
    </location>
</feature>
<feature type="compositionally biased region" description="Basic and acidic residues" evidence="1">
    <location>
        <begin position="8"/>
        <end position="18"/>
    </location>
</feature>